<evidence type="ECO:0000256" key="7">
    <source>
        <dbReference type="ARBA" id="ARBA00023128"/>
    </source>
</evidence>
<reference evidence="11 12" key="1">
    <citation type="submission" date="2016-07" db="EMBL/GenBank/DDBJ databases">
        <title>Disparate Historic Effective Population Sizes Predicted by Modern Levels of Genome Diversity for the Scaled Quail (Callipepla squamata) and the Northern Bobwhite (Colinus virginianus): Inferences from First and Second Generation Draft Genome Assemblies for Sympatric New World Quail.</title>
        <authorList>
            <person name="Oldeschulte D.L."/>
            <person name="Halley Y.A."/>
            <person name="Bhattarai E.K."/>
            <person name="Brashear W.A."/>
            <person name="Hill J."/>
            <person name="Metz R.P."/>
            <person name="Johnson C.D."/>
            <person name="Rollins D."/>
            <person name="Peterson M.J."/>
            <person name="Bickhart D.M."/>
            <person name="Decker J.E."/>
            <person name="Seabury C.M."/>
        </authorList>
    </citation>
    <scope>NUCLEOTIDE SEQUENCE [LARGE SCALE GENOMIC DNA]</scope>
    <source>
        <strain evidence="11 12">Texas</strain>
        <tissue evidence="11">Leg muscle</tissue>
    </source>
</reference>
<dbReference type="STRING" id="9009.A0A226MHW6"/>
<keyword evidence="7 10" id="KW-0496">Mitochondrion</keyword>
<keyword evidence="2 10" id="KW-0813">Transport</keyword>
<dbReference type="InterPro" id="IPR013837">
    <property type="entry name" value="ATP_synth_F0_suB"/>
</dbReference>
<dbReference type="Pfam" id="PF05405">
    <property type="entry name" value="Mt_ATP-synt_B"/>
    <property type="match status" value="1"/>
</dbReference>
<dbReference type="InterPro" id="IPR008688">
    <property type="entry name" value="ATP_synth_Bsub_B/MI25"/>
</dbReference>
<evidence type="ECO:0000256" key="3">
    <source>
        <dbReference type="ARBA" id="ARBA00022547"/>
    </source>
</evidence>
<keyword evidence="3 10" id="KW-0138">CF(0)</keyword>
<dbReference type="AlphaFoldDB" id="A0A226MHW6"/>
<comment type="function">
    <text evidence="9 10">Subunit b, of the mitochondrial membrane ATP synthase complex (F(1)F(0) ATP synthase or Complex V) that produces ATP from ADP in the presence of a proton gradient across the membrane which is generated by electron transport complexes of the respiratory chain. ATP synthase complex consist of a soluble F(1) head domain - the catalytic core - and a membrane F(1) domain - the membrane proton channel. These two domains are linked by a central stalk rotating inside the F(1) region and a stationary peripheral stalk. During catalysis, ATP synthesis in the catalytic domain of F(1) is coupled via a rotary mechanism of the central stalk subunits to proton translocation. In vivo, can only synthesize ATP although its ATP hydrolase activity can be activated artificially in vitro. Part of the complex F(0) domain. Part of the complex F(0) domain and the peripheric stalk, which acts as a stator to hold the catalytic alpha(3)beta(3) subcomplex and subunit a/ATP6 static relative to the rotary elements.</text>
</comment>
<dbReference type="PANTHER" id="PTHR12733">
    <property type="entry name" value="MITOCHONDRIAL ATP SYNTHASE B CHAIN"/>
    <property type="match status" value="1"/>
</dbReference>
<evidence type="ECO:0000256" key="1">
    <source>
        <dbReference type="ARBA" id="ARBA00007479"/>
    </source>
</evidence>
<dbReference type="GO" id="GO:0046933">
    <property type="term" value="F:proton-transporting ATP synthase activity, rotational mechanism"/>
    <property type="evidence" value="ECO:0007669"/>
    <property type="project" value="TreeGrafter"/>
</dbReference>
<keyword evidence="4 10" id="KW-0375">Hydrogen ion transport</keyword>
<evidence type="ECO:0000256" key="5">
    <source>
        <dbReference type="ARBA" id="ARBA00022792"/>
    </source>
</evidence>
<keyword evidence="6 10" id="KW-0406">Ion transport</keyword>
<dbReference type="SUPFAM" id="SSF161060">
    <property type="entry name" value="ATP synthase B chain-like"/>
    <property type="match status" value="1"/>
</dbReference>
<dbReference type="FunFam" id="1.20.5.2210:FF:000003">
    <property type="entry name" value="ATP synthase subunit B"/>
    <property type="match status" value="1"/>
</dbReference>
<evidence type="ECO:0000256" key="10">
    <source>
        <dbReference type="RuleBase" id="RU368017"/>
    </source>
</evidence>
<evidence type="ECO:0000256" key="9">
    <source>
        <dbReference type="ARBA" id="ARBA00055529"/>
    </source>
</evidence>
<dbReference type="Proteomes" id="UP000198323">
    <property type="component" value="Unassembled WGS sequence"/>
</dbReference>
<sequence length="189" mass="21585">MLSRLVLRAGPYMLGTGLLLYLLSKEIYVINHETVAAACILTVIIYTVKKYGASVAAFADKLNEEKVAKALEVKNEAIKALETAIEEEKKEQWRIEGRSYLFDAKRNNIAMLLEANYRERLLTVYNEVKKRLDYQVALQNLKRQKEQDHMVQWVEKNVIQSITPQQQKESIAKCILDLKALSKSAQVAA</sequence>
<keyword evidence="12" id="KW-1185">Reference proteome</keyword>
<protein>
    <recommendedName>
        <fullName evidence="10">ATP synthase subunit b</fullName>
    </recommendedName>
</protein>
<dbReference type="PANTHER" id="PTHR12733:SF3">
    <property type="entry name" value="ATP SYNTHASE F(0) COMPLEX SUBUNIT B1, MITOCHONDRIAL"/>
    <property type="match status" value="1"/>
</dbReference>
<accession>A0A226MHW6</accession>
<comment type="subcellular location">
    <subcellularLocation>
        <location evidence="10">Mitochondrion</location>
    </subcellularLocation>
    <subcellularLocation>
        <location evidence="10">Mitochondrion inner membrane</location>
    </subcellularLocation>
</comment>
<evidence type="ECO:0000256" key="4">
    <source>
        <dbReference type="ARBA" id="ARBA00022781"/>
    </source>
</evidence>
<keyword evidence="5 10" id="KW-0999">Mitochondrion inner membrane</keyword>
<keyword evidence="8 10" id="KW-0472">Membrane</keyword>
<evidence type="ECO:0000313" key="12">
    <source>
        <dbReference type="Proteomes" id="UP000198323"/>
    </source>
</evidence>
<name>A0A226MHW6_CALSU</name>
<proteinExistence type="inferred from homology"/>
<dbReference type="Gene3D" id="1.20.5.2210">
    <property type="match status" value="1"/>
</dbReference>
<comment type="caution">
    <text evidence="11">The sequence shown here is derived from an EMBL/GenBank/DDBJ whole genome shotgun (WGS) entry which is preliminary data.</text>
</comment>
<dbReference type="GO" id="GO:0045259">
    <property type="term" value="C:proton-transporting ATP synthase complex"/>
    <property type="evidence" value="ECO:0007669"/>
    <property type="project" value="UniProtKB-KW"/>
</dbReference>
<evidence type="ECO:0000256" key="2">
    <source>
        <dbReference type="ARBA" id="ARBA00022448"/>
    </source>
</evidence>
<dbReference type="EMBL" id="MCFN01000887">
    <property type="protein sequence ID" value="OXB54609.1"/>
    <property type="molecule type" value="Genomic_DNA"/>
</dbReference>
<dbReference type="GO" id="GO:0005743">
    <property type="term" value="C:mitochondrial inner membrane"/>
    <property type="evidence" value="ECO:0007669"/>
    <property type="project" value="UniProtKB-SubCell"/>
</dbReference>
<evidence type="ECO:0000313" key="11">
    <source>
        <dbReference type="EMBL" id="OXB54609.1"/>
    </source>
</evidence>
<evidence type="ECO:0000256" key="6">
    <source>
        <dbReference type="ARBA" id="ARBA00023065"/>
    </source>
</evidence>
<comment type="similarity">
    <text evidence="1 10">Belongs to the eukaryotic ATPase B chain family.</text>
</comment>
<evidence type="ECO:0000256" key="8">
    <source>
        <dbReference type="ARBA" id="ARBA00023136"/>
    </source>
</evidence>
<gene>
    <name evidence="11" type="ORF">ASZ78_004049</name>
</gene>
<organism evidence="11 12">
    <name type="scientific">Callipepla squamata</name>
    <name type="common">Scaled quail</name>
    <dbReference type="NCBI Taxonomy" id="9009"/>
    <lineage>
        <taxon>Eukaryota</taxon>
        <taxon>Metazoa</taxon>
        <taxon>Chordata</taxon>
        <taxon>Craniata</taxon>
        <taxon>Vertebrata</taxon>
        <taxon>Euteleostomi</taxon>
        <taxon>Archelosauria</taxon>
        <taxon>Archosauria</taxon>
        <taxon>Dinosauria</taxon>
        <taxon>Saurischia</taxon>
        <taxon>Theropoda</taxon>
        <taxon>Coelurosauria</taxon>
        <taxon>Aves</taxon>
        <taxon>Neognathae</taxon>
        <taxon>Galloanserae</taxon>
        <taxon>Galliformes</taxon>
        <taxon>Odontophoridae</taxon>
        <taxon>Callipepla</taxon>
    </lineage>
</organism>
<dbReference type="OrthoDB" id="67388at2759"/>
<comment type="subunit">
    <text evidence="10">F-type ATPases have 2 components, CF(1) - the catalytic core - and CF(0) - the membrane proton channel. CF(1) and CF(0) have multiple subunits.</text>
</comment>